<feature type="transmembrane region" description="Helical" evidence="9">
    <location>
        <begin position="815"/>
        <end position="837"/>
    </location>
</feature>
<dbReference type="SUPFAM" id="SSF52743">
    <property type="entry name" value="Subtilisin-like"/>
    <property type="match status" value="1"/>
</dbReference>
<name>A0AAW1R9U2_9CHLO</name>
<comment type="similarity">
    <text evidence="6">Belongs to the peptidase S8 family.</text>
</comment>
<evidence type="ECO:0000313" key="13">
    <source>
        <dbReference type="Proteomes" id="UP001489004"/>
    </source>
</evidence>
<dbReference type="PANTHER" id="PTHR44329">
    <property type="entry name" value="SERINE/THREONINE-PROTEIN KINASE TNNI3K-RELATED"/>
    <property type="match status" value="1"/>
</dbReference>
<keyword evidence="3 7" id="KW-0547">Nucleotide-binding</keyword>
<feature type="domain" description="Protein kinase" evidence="11">
    <location>
        <begin position="1162"/>
        <end position="1428"/>
    </location>
</feature>
<keyword evidence="9" id="KW-0472">Membrane</keyword>
<keyword evidence="2" id="KW-0808">Transferase</keyword>
<feature type="compositionally biased region" description="Pro residues" evidence="8">
    <location>
        <begin position="618"/>
        <end position="629"/>
    </location>
</feature>
<feature type="region of interest" description="Disordered" evidence="8">
    <location>
        <begin position="615"/>
        <end position="640"/>
    </location>
</feature>
<dbReference type="GO" id="GO:0004674">
    <property type="term" value="F:protein serine/threonine kinase activity"/>
    <property type="evidence" value="ECO:0007669"/>
    <property type="project" value="UniProtKB-KW"/>
</dbReference>
<evidence type="ECO:0000256" key="5">
    <source>
        <dbReference type="ARBA" id="ARBA00022840"/>
    </source>
</evidence>
<evidence type="ECO:0000256" key="9">
    <source>
        <dbReference type="SAM" id="Phobius"/>
    </source>
</evidence>
<dbReference type="InterPro" id="IPR036852">
    <property type="entry name" value="Peptidase_S8/S53_dom_sf"/>
</dbReference>
<dbReference type="PANTHER" id="PTHR44329:SF288">
    <property type="entry name" value="MITOGEN-ACTIVATED PROTEIN KINASE KINASE KINASE 20"/>
    <property type="match status" value="1"/>
</dbReference>
<dbReference type="InterPro" id="IPR011009">
    <property type="entry name" value="Kinase-like_dom_sf"/>
</dbReference>
<evidence type="ECO:0000256" key="1">
    <source>
        <dbReference type="ARBA" id="ARBA00022527"/>
    </source>
</evidence>
<feature type="region of interest" description="Disordered" evidence="8">
    <location>
        <begin position="782"/>
        <end position="808"/>
    </location>
</feature>
<dbReference type="Pfam" id="PF07714">
    <property type="entry name" value="PK_Tyr_Ser-Thr"/>
    <property type="match status" value="1"/>
</dbReference>
<dbReference type="GO" id="GO:0006508">
    <property type="term" value="P:proteolysis"/>
    <property type="evidence" value="ECO:0007669"/>
    <property type="project" value="InterPro"/>
</dbReference>
<dbReference type="Gene3D" id="3.40.50.200">
    <property type="entry name" value="Peptidase S8/S53 domain"/>
    <property type="match status" value="1"/>
</dbReference>
<keyword evidence="1" id="KW-0723">Serine/threonine-protein kinase</keyword>
<evidence type="ECO:0000256" key="3">
    <source>
        <dbReference type="ARBA" id="ARBA00022741"/>
    </source>
</evidence>
<dbReference type="PROSITE" id="PS50011">
    <property type="entry name" value="PROTEIN_KINASE_DOM"/>
    <property type="match status" value="1"/>
</dbReference>
<evidence type="ECO:0000256" key="4">
    <source>
        <dbReference type="ARBA" id="ARBA00022777"/>
    </source>
</evidence>
<dbReference type="GO" id="GO:0005524">
    <property type="term" value="F:ATP binding"/>
    <property type="evidence" value="ECO:0007669"/>
    <property type="project" value="UniProtKB-UniRule"/>
</dbReference>
<feature type="binding site" evidence="7">
    <location>
        <position position="1190"/>
    </location>
    <ligand>
        <name>ATP</name>
        <dbReference type="ChEBI" id="CHEBI:30616"/>
    </ligand>
</feature>
<evidence type="ECO:0000313" key="12">
    <source>
        <dbReference type="EMBL" id="KAK9830308.1"/>
    </source>
</evidence>
<evidence type="ECO:0000256" key="7">
    <source>
        <dbReference type="PROSITE-ProRule" id="PRU10141"/>
    </source>
</evidence>
<comment type="caution">
    <text evidence="6">Lacks conserved residue(s) required for the propagation of feature annotation.</text>
</comment>
<evidence type="ECO:0000259" key="11">
    <source>
        <dbReference type="PROSITE" id="PS50011"/>
    </source>
</evidence>
<keyword evidence="10" id="KW-0732">Signal</keyword>
<dbReference type="SUPFAM" id="SSF56112">
    <property type="entry name" value="Protein kinase-like (PK-like)"/>
    <property type="match status" value="1"/>
</dbReference>
<feature type="chain" id="PRO_5043688127" description="Protein kinase domain-containing protein" evidence="10">
    <location>
        <begin position="38"/>
        <end position="1437"/>
    </location>
</feature>
<comment type="caution">
    <text evidence="12">The sequence shown here is derived from an EMBL/GenBank/DDBJ whole genome shotgun (WGS) entry which is preliminary data.</text>
</comment>
<evidence type="ECO:0000256" key="2">
    <source>
        <dbReference type="ARBA" id="ARBA00022679"/>
    </source>
</evidence>
<dbReference type="InterPro" id="IPR000719">
    <property type="entry name" value="Prot_kinase_dom"/>
</dbReference>
<keyword evidence="13" id="KW-1185">Reference proteome</keyword>
<reference evidence="12 13" key="1">
    <citation type="journal article" date="2024" name="Nat. Commun.">
        <title>Phylogenomics reveals the evolutionary origins of lichenization in chlorophyte algae.</title>
        <authorList>
            <person name="Puginier C."/>
            <person name="Libourel C."/>
            <person name="Otte J."/>
            <person name="Skaloud P."/>
            <person name="Haon M."/>
            <person name="Grisel S."/>
            <person name="Petersen M."/>
            <person name="Berrin J.G."/>
            <person name="Delaux P.M."/>
            <person name="Dal Grande F."/>
            <person name="Keller J."/>
        </authorList>
    </citation>
    <scope>NUCLEOTIDE SEQUENCE [LARGE SCALE GENOMIC DNA]</scope>
    <source>
        <strain evidence="12 13">SAG 2043</strain>
    </source>
</reference>
<dbReference type="InterPro" id="IPR001245">
    <property type="entry name" value="Ser-Thr/Tyr_kinase_cat_dom"/>
</dbReference>
<keyword evidence="5 7" id="KW-0067">ATP-binding</keyword>
<dbReference type="InterPro" id="IPR051681">
    <property type="entry name" value="Ser/Thr_Kinases-Pseudokinases"/>
</dbReference>
<evidence type="ECO:0000256" key="8">
    <source>
        <dbReference type="SAM" id="MobiDB-lite"/>
    </source>
</evidence>
<keyword evidence="4" id="KW-0418">Kinase</keyword>
<protein>
    <recommendedName>
        <fullName evidence="11">Protein kinase domain-containing protein</fullName>
    </recommendedName>
</protein>
<dbReference type="GO" id="GO:0004252">
    <property type="term" value="F:serine-type endopeptidase activity"/>
    <property type="evidence" value="ECO:0007669"/>
    <property type="project" value="InterPro"/>
</dbReference>
<organism evidence="12 13">
    <name type="scientific">[Myrmecia] bisecta</name>
    <dbReference type="NCBI Taxonomy" id="41462"/>
    <lineage>
        <taxon>Eukaryota</taxon>
        <taxon>Viridiplantae</taxon>
        <taxon>Chlorophyta</taxon>
        <taxon>core chlorophytes</taxon>
        <taxon>Trebouxiophyceae</taxon>
        <taxon>Trebouxiales</taxon>
        <taxon>Trebouxiaceae</taxon>
        <taxon>Myrmecia</taxon>
    </lineage>
</organism>
<feature type="region of interest" description="Disordered" evidence="8">
    <location>
        <begin position="898"/>
        <end position="934"/>
    </location>
</feature>
<gene>
    <name evidence="12" type="ORF">WJX72_010919</name>
</gene>
<keyword evidence="9" id="KW-1133">Transmembrane helix</keyword>
<dbReference type="SMART" id="SM00220">
    <property type="entry name" value="S_TKc"/>
    <property type="match status" value="1"/>
</dbReference>
<dbReference type="InterPro" id="IPR008271">
    <property type="entry name" value="Ser/Thr_kinase_AS"/>
</dbReference>
<feature type="compositionally biased region" description="Low complexity" evidence="8">
    <location>
        <begin position="787"/>
        <end position="807"/>
    </location>
</feature>
<evidence type="ECO:0000256" key="10">
    <source>
        <dbReference type="SAM" id="SignalP"/>
    </source>
</evidence>
<dbReference type="InterPro" id="IPR017441">
    <property type="entry name" value="Protein_kinase_ATP_BS"/>
</dbReference>
<sequence length="1437" mass="150192">MTLQVRRLVSWRAARVQTSAALLALTWTVLLLRPVQAATAPAALRSQTAQVDGGLDLLDDLTAGANGVYSYTLDGSGVRVYTMDRGAVRATHVEFQGASGQSRASNSGPQQDTESSAVCNTVATHAASLVAGVATGVAKNASVEAVPWLPCEGVALKSDAIAALDWVRQNAAHPAVVLLMSSAQLGSDSEATQLQRAVADLLAANVTVVAAAGLFGQDECDFYPGLLSASGVITVGGVDSNLTVLAGSDYGACIDVYAPGADVYGASSGDDQAYRLLTGNVPAAAFAAGVAAQLLQQAASPDSSAPAASSLPPLCSGFRAQYYQVGDTAEPFPPKLAFQAPNPTRIDNWIWFPAGDACPWDLPWPSYVLSPMVALYTGYMYISPGLDGLFRFEALTGGTLRLTVGNATIIDTSAADSTCAGSLRYNQGQLMLSAGYHSMQVEYFQLGDHQQRRQDLELWFARVDVMQSAGQTILSDQITWFPLGGSTDLGLGGSGRVVFLSASGSDVQTAAAPVSTAASINCPNGLAGNDYAPFNPSAELFTIARPAGRIKPTQSGIESGGNELYDMTDSGIQARVNGFLAPSQQEMLQQWSTWHSCQPPLGDLPAMPADVALAAPFPASPPPSPPCYPPSTAAQSPPGDDRAVNITVTVTLVGQTPSTFTPALRLVFQQALATAGQVPGSAVQIVAVTAASLQAVAGRHLLQTFLQVVSLVLTPSPYATIVNLYEADTAGTLAASLQQNGALVYVPQSVTPVDSSAPALPTAIESATGGGSVVVGGIAGTAGGSNPGASPGPGSSGNGSPPAGSGSDKLSNPAVIAGLVVGSAAFAGFAGFGLLMLRHRQWRRVDANQAGATISAIGGLASTTAGRLASTSRLSVSPLGLRARAHSKLTATIAEPSATRTDAHPGSTGKPEMVYASSPDSHSTYPGHHHGSPPDMLLPGYEGGRRASGPDSLAALARLNSRRHMTLSYAEDSPVAQPDPLIRGVSGAHHIISEAVPTSRGLSGTGSGSWGSPAMADTVPLLLGAVPGSTAALKGPLLRRTSSQTDMFTPYAPSHPLLHARSLGPPGSSPQKSRVRFATMGDEPPEGHLGPHGDPEFDMTMTNPAGVSAWSSLMASRQTTESKEVEDMYSTLRANFVSILQYQSGRTHDITLPHYCIHHSALVLGEQIGEGGFSTVYEGTYNGTPVAIKKFKDIGLAESRLQQLNNEAFIMSRLDDPNIVRFHGAVFERPHYAMVLQFCQRGSVYRRLHDDDVELPWTKRYMMALNVADGMAYLHGQKQPKHPFGAIVHGDLKSTNLLLDDSDNVVICDFGLANFTTGMRTDIASLSSDAGSLAWAAPEVMEASLHIATMASDVYAYGMVLYELASRHVPFEGLKAPAIRNHVINGRRPTIPDNCPAEFAELISLCWSQQSEARPSFAWIVQTLQDLLHVDGTTSSL</sequence>
<accession>A0AAW1R9U2</accession>
<dbReference type="CDD" id="cd13999">
    <property type="entry name" value="STKc_MAP3K-like"/>
    <property type="match status" value="1"/>
</dbReference>
<dbReference type="PROSITE" id="PS00107">
    <property type="entry name" value="PROTEIN_KINASE_ATP"/>
    <property type="match status" value="1"/>
</dbReference>
<keyword evidence="9" id="KW-0812">Transmembrane</keyword>
<evidence type="ECO:0000256" key="6">
    <source>
        <dbReference type="PROSITE-ProRule" id="PRU01240"/>
    </source>
</evidence>
<proteinExistence type="inferred from homology"/>
<dbReference type="Proteomes" id="UP001489004">
    <property type="component" value="Unassembled WGS sequence"/>
</dbReference>
<dbReference type="PROSITE" id="PS51892">
    <property type="entry name" value="SUBTILASE"/>
    <property type="match status" value="1"/>
</dbReference>
<dbReference type="PROSITE" id="PS00108">
    <property type="entry name" value="PROTEIN_KINASE_ST"/>
    <property type="match status" value="1"/>
</dbReference>
<dbReference type="EMBL" id="JALJOR010000001">
    <property type="protein sequence ID" value="KAK9830308.1"/>
    <property type="molecule type" value="Genomic_DNA"/>
</dbReference>
<dbReference type="Gene3D" id="1.10.510.10">
    <property type="entry name" value="Transferase(Phosphotransferase) domain 1"/>
    <property type="match status" value="1"/>
</dbReference>
<feature type="signal peptide" evidence="10">
    <location>
        <begin position="1"/>
        <end position="37"/>
    </location>
</feature>